<gene>
    <name evidence="1" type="ORF">V6M85_10345</name>
</gene>
<dbReference type="AlphaFoldDB" id="A0AAX4KYF9"/>
<evidence type="ECO:0000313" key="2">
    <source>
        <dbReference type="Proteomes" id="UP001432202"/>
    </source>
</evidence>
<dbReference type="InterPro" id="IPR018693">
    <property type="entry name" value="DUF2192"/>
</dbReference>
<keyword evidence="2" id="KW-1185">Reference proteome</keyword>
<organism evidence="1 2">
    <name type="scientific">Sulfolobus tengchongensis</name>
    <dbReference type="NCBI Taxonomy" id="207809"/>
    <lineage>
        <taxon>Archaea</taxon>
        <taxon>Thermoproteota</taxon>
        <taxon>Thermoprotei</taxon>
        <taxon>Sulfolobales</taxon>
        <taxon>Sulfolobaceae</taxon>
        <taxon>Sulfolobus</taxon>
    </lineage>
</organism>
<dbReference type="Pfam" id="PF09958">
    <property type="entry name" value="DUF2192"/>
    <property type="match status" value="1"/>
</dbReference>
<reference evidence="1 2" key="1">
    <citation type="submission" date="2024-02" db="EMBL/GenBank/DDBJ databases">
        <title>STSV induces naive adaptation in Sulfolobus.</title>
        <authorList>
            <person name="Xiang X."/>
            <person name="Song M."/>
        </authorList>
    </citation>
    <scope>NUCLEOTIDE SEQUENCE [LARGE SCALE GENOMIC DNA]</scope>
    <source>
        <strain evidence="1 2">RT2</strain>
    </source>
</reference>
<evidence type="ECO:0000313" key="1">
    <source>
        <dbReference type="EMBL" id="WWQ59866.1"/>
    </source>
</evidence>
<name>A0AAX4KYF9_9CREN</name>
<dbReference type="RefSeq" id="WP_338599649.1">
    <property type="nucleotide sequence ID" value="NZ_CP146016.1"/>
</dbReference>
<sequence length="231" mass="26518">MVKEIYRERVKVLTDIWSLLTNSWESLNREDVIEIIKGAYNKRNIKPFRGFNADGLYEKELISLFVVGKYGLGLFEDNKPIFDKLLVKEEEYDNISKIILNGNADEAYEKSGNNKETLARALRTIFTQIVFSFESEDKMYKSLRNLNTSNKDEVKHTAKSFSRFYTAFKLAEGIAEGTIRDKLTYIATKKALAISIGIEYPLPKMNYVALIAKEVFNVNKKTLTKILGTKV</sequence>
<dbReference type="GeneID" id="89337172"/>
<protein>
    <submittedName>
        <fullName evidence="1">DUF2192 domain-containing protein</fullName>
    </submittedName>
</protein>
<accession>A0AAX4KYF9</accession>
<dbReference type="EMBL" id="CP146016">
    <property type="protein sequence ID" value="WWQ59866.1"/>
    <property type="molecule type" value="Genomic_DNA"/>
</dbReference>
<dbReference type="Proteomes" id="UP001432202">
    <property type="component" value="Chromosome"/>
</dbReference>
<proteinExistence type="predicted"/>